<dbReference type="PROSITE" id="PS50262">
    <property type="entry name" value="G_PROTEIN_RECEP_F1_2"/>
    <property type="match status" value="1"/>
</dbReference>
<sequence>MPVVKLVCGDARANDVYGLFVAFLVGGFDVLVISVSYSMILRTVMRLPSTETRLKAVSTCTSHTCVILALYVPVLFTFLTHQFGHNIPHHVHTMVANLYLLVPPVLNPIVYGVRTKQIWDRVNRLFHPKWV</sequence>
<keyword evidence="4" id="KW-0552">Olfaction</keyword>
<protein>
    <recommendedName>
        <fullName evidence="9">G-protein coupled receptors family 1 profile domain-containing protein</fullName>
    </recommendedName>
</protein>
<dbReference type="PANTHER" id="PTHR26450">
    <property type="entry name" value="OLFACTORY RECEPTOR 56B1-RELATED"/>
    <property type="match status" value="1"/>
</dbReference>
<dbReference type="eggNOG" id="ENOG502QVH7">
    <property type="taxonomic scope" value="Eukaryota"/>
</dbReference>
<dbReference type="GO" id="GO:0004984">
    <property type="term" value="F:olfactory receptor activity"/>
    <property type="evidence" value="ECO:0007669"/>
    <property type="project" value="InterPro"/>
</dbReference>
<evidence type="ECO:0000256" key="5">
    <source>
        <dbReference type="ARBA" id="ARBA00022989"/>
    </source>
</evidence>
<gene>
    <name evidence="10" type="ORF">Y1Q_0012748</name>
</gene>
<dbReference type="GO" id="GO:0005886">
    <property type="term" value="C:plasma membrane"/>
    <property type="evidence" value="ECO:0007669"/>
    <property type="project" value="TreeGrafter"/>
</dbReference>
<dbReference type="InterPro" id="IPR017452">
    <property type="entry name" value="GPCR_Rhodpsn_7TM"/>
</dbReference>
<feature type="transmembrane region" description="Helical" evidence="8">
    <location>
        <begin position="56"/>
        <end position="79"/>
    </location>
</feature>
<dbReference type="EMBL" id="AKHW03000280">
    <property type="protein sequence ID" value="KYO47949.1"/>
    <property type="molecule type" value="Genomic_DNA"/>
</dbReference>
<evidence type="ECO:0000256" key="2">
    <source>
        <dbReference type="ARBA" id="ARBA00022606"/>
    </source>
</evidence>
<proteinExistence type="predicted"/>
<comment type="caution">
    <text evidence="10">The sequence shown here is derived from an EMBL/GenBank/DDBJ whole genome shotgun (WGS) entry which is preliminary data.</text>
</comment>
<feature type="domain" description="G-protein coupled receptors family 1 profile" evidence="9">
    <location>
        <begin position="1"/>
        <end position="111"/>
    </location>
</feature>
<dbReference type="Gene3D" id="1.20.1070.10">
    <property type="entry name" value="Rhodopsin 7-helix transmembrane proteins"/>
    <property type="match status" value="1"/>
</dbReference>
<evidence type="ECO:0000256" key="7">
    <source>
        <dbReference type="ARBA" id="ARBA00023224"/>
    </source>
</evidence>
<keyword evidence="5 8" id="KW-1133">Transmembrane helix</keyword>
<organism evidence="10 11">
    <name type="scientific">Alligator mississippiensis</name>
    <name type="common">American alligator</name>
    <dbReference type="NCBI Taxonomy" id="8496"/>
    <lineage>
        <taxon>Eukaryota</taxon>
        <taxon>Metazoa</taxon>
        <taxon>Chordata</taxon>
        <taxon>Craniata</taxon>
        <taxon>Vertebrata</taxon>
        <taxon>Euteleostomi</taxon>
        <taxon>Archelosauria</taxon>
        <taxon>Archosauria</taxon>
        <taxon>Crocodylia</taxon>
        <taxon>Alligatoridae</taxon>
        <taxon>Alligatorinae</taxon>
        <taxon>Alligator</taxon>
    </lineage>
</organism>
<dbReference type="Proteomes" id="UP000050525">
    <property type="component" value="Unassembled WGS sequence"/>
</dbReference>
<evidence type="ECO:0000313" key="10">
    <source>
        <dbReference type="EMBL" id="KYO47949.1"/>
    </source>
</evidence>
<dbReference type="InterPro" id="IPR000725">
    <property type="entry name" value="Olfact_rcpt"/>
</dbReference>
<dbReference type="PANTHER" id="PTHR26450:SF156">
    <property type="entry name" value="OLFACTORY RECEPTOR 52R1"/>
    <property type="match status" value="1"/>
</dbReference>
<comment type="subcellular location">
    <subcellularLocation>
        <location evidence="1">Membrane</location>
        <topology evidence="1">Multi-pass membrane protein</topology>
    </subcellularLocation>
</comment>
<dbReference type="InterPro" id="IPR050402">
    <property type="entry name" value="OR51/52/56-like"/>
</dbReference>
<evidence type="ECO:0000313" key="11">
    <source>
        <dbReference type="Proteomes" id="UP000050525"/>
    </source>
</evidence>
<keyword evidence="3 8" id="KW-0812">Transmembrane</keyword>
<keyword evidence="11" id="KW-1185">Reference proteome</keyword>
<evidence type="ECO:0000256" key="1">
    <source>
        <dbReference type="ARBA" id="ARBA00004141"/>
    </source>
</evidence>
<dbReference type="Pfam" id="PF13853">
    <property type="entry name" value="7tm_4"/>
    <property type="match status" value="1"/>
</dbReference>
<evidence type="ECO:0000256" key="3">
    <source>
        <dbReference type="ARBA" id="ARBA00022692"/>
    </source>
</evidence>
<keyword evidence="2" id="KW-0716">Sensory transduction</keyword>
<keyword evidence="6 8" id="KW-0472">Membrane</keyword>
<feature type="transmembrane region" description="Helical" evidence="8">
    <location>
        <begin position="91"/>
        <end position="113"/>
    </location>
</feature>
<reference evidence="10 11" key="1">
    <citation type="journal article" date="2012" name="Genome Biol.">
        <title>Sequencing three crocodilian genomes to illuminate the evolution of archosaurs and amniotes.</title>
        <authorList>
            <person name="St John J.A."/>
            <person name="Braun E.L."/>
            <person name="Isberg S.R."/>
            <person name="Miles L.G."/>
            <person name="Chong A.Y."/>
            <person name="Gongora J."/>
            <person name="Dalzell P."/>
            <person name="Moran C."/>
            <person name="Bed'hom B."/>
            <person name="Abzhanov A."/>
            <person name="Burgess S.C."/>
            <person name="Cooksey A.M."/>
            <person name="Castoe T.A."/>
            <person name="Crawford N.G."/>
            <person name="Densmore L.D."/>
            <person name="Drew J.C."/>
            <person name="Edwards S.V."/>
            <person name="Faircloth B.C."/>
            <person name="Fujita M.K."/>
            <person name="Greenwold M.J."/>
            <person name="Hoffmann F.G."/>
            <person name="Howard J.M."/>
            <person name="Iguchi T."/>
            <person name="Janes D.E."/>
            <person name="Khan S.Y."/>
            <person name="Kohno S."/>
            <person name="de Koning A.J."/>
            <person name="Lance S.L."/>
            <person name="McCarthy F.M."/>
            <person name="McCormack J.E."/>
            <person name="Merchant M.E."/>
            <person name="Peterson D.G."/>
            <person name="Pollock D.D."/>
            <person name="Pourmand N."/>
            <person name="Raney B.J."/>
            <person name="Roessler K.A."/>
            <person name="Sanford J.R."/>
            <person name="Sawyer R.H."/>
            <person name="Schmidt C.J."/>
            <person name="Triplett E.W."/>
            <person name="Tuberville T.D."/>
            <person name="Venegas-Anaya M."/>
            <person name="Howard J.T."/>
            <person name="Jarvis E.D."/>
            <person name="Guillette L.J.Jr."/>
            <person name="Glenn T.C."/>
            <person name="Green R.E."/>
            <person name="Ray D.A."/>
        </authorList>
    </citation>
    <scope>NUCLEOTIDE SEQUENCE [LARGE SCALE GENOMIC DNA]</scope>
    <source>
        <strain evidence="10">KSC_2009_1</strain>
    </source>
</reference>
<dbReference type="GO" id="GO:0007186">
    <property type="term" value="P:G protein-coupled receptor signaling pathway"/>
    <property type="evidence" value="ECO:0007669"/>
    <property type="project" value="InterPro"/>
</dbReference>
<keyword evidence="7" id="KW-0807">Transducer</keyword>
<dbReference type="AlphaFoldDB" id="A0A151PG18"/>
<feature type="transmembrane region" description="Helical" evidence="8">
    <location>
        <begin position="20"/>
        <end position="44"/>
    </location>
</feature>
<evidence type="ECO:0000256" key="8">
    <source>
        <dbReference type="SAM" id="Phobius"/>
    </source>
</evidence>
<accession>A0A151PG18</accession>
<dbReference type="SUPFAM" id="SSF81321">
    <property type="entry name" value="Family A G protein-coupled receptor-like"/>
    <property type="match status" value="1"/>
</dbReference>
<dbReference type="STRING" id="8496.A0A151PG18"/>
<evidence type="ECO:0000256" key="6">
    <source>
        <dbReference type="ARBA" id="ARBA00023136"/>
    </source>
</evidence>
<name>A0A151PG18_ALLMI</name>
<evidence type="ECO:0000256" key="4">
    <source>
        <dbReference type="ARBA" id="ARBA00022725"/>
    </source>
</evidence>
<evidence type="ECO:0000259" key="9">
    <source>
        <dbReference type="PROSITE" id="PS50262"/>
    </source>
</evidence>